<proteinExistence type="predicted"/>
<evidence type="ECO:0000313" key="3">
    <source>
        <dbReference type="EMBL" id="CAK9142575.1"/>
    </source>
</evidence>
<feature type="compositionally biased region" description="Basic and acidic residues" evidence="1">
    <location>
        <begin position="55"/>
        <end position="68"/>
    </location>
</feature>
<comment type="caution">
    <text evidence="3">The sequence shown here is derived from an EMBL/GenBank/DDBJ whole genome shotgun (WGS) entry which is preliminary data.</text>
</comment>
<dbReference type="InterPro" id="IPR024489">
    <property type="entry name" value="Organ_specific_prot"/>
</dbReference>
<protein>
    <recommendedName>
        <fullName evidence="5">Organ specific protein</fullName>
    </recommendedName>
</protein>
<organism evidence="3 4">
    <name type="scientific">Ilex paraguariensis</name>
    <name type="common">yerba mate</name>
    <dbReference type="NCBI Taxonomy" id="185542"/>
    <lineage>
        <taxon>Eukaryota</taxon>
        <taxon>Viridiplantae</taxon>
        <taxon>Streptophyta</taxon>
        <taxon>Embryophyta</taxon>
        <taxon>Tracheophyta</taxon>
        <taxon>Spermatophyta</taxon>
        <taxon>Magnoliopsida</taxon>
        <taxon>eudicotyledons</taxon>
        <taxon>Gunneridae</taxon>
        <taxon>Pentapetalae</taxon>
        <taxon>asterids</taxon>
        <taxon>campanulids</taxon>
        <taxon>Aquifoliales</taxon>
        <taxon>Aquifoliaceae</taxon>
        <taxon>Ilex</taxon>
    </lineage>
</organism>
<dbReference type="PANTHER" id="PTHR33731">
    <property type="entry name" value="PROTEIN, PUTATIVE-RELATED"/>
    <property type="match status" value="1"/>
</dbReference>
<keyword evidence="2" id="KW-0732">Signal</keyword>
<evidence type="ECO:0000256" key="1">
    <source>
        <dbReference type="SAM" id="MobiDB-lite"/>
    </source>
</evidence>
<evidence type="ECO:0000256" key="2">
    <source>
        <dbReference type="SAM" id="SignalP"/>
    </source>
</evidence>
<reference evidence="3 4" key="1">
    <citation type="submission" date="2024-02" db="EMBL/GenBank/DDBJ databases">
        <authorList>
            <person name="Vignale AGUSTIN F."/>
            <person name="Sosa J E."/>
            <person name="Modenutti C."/>
        </authorList>
    </citation>
    <scope>NUCLEOTIDE SEQUENCE [LARGE SCALE GENOMIC DNA]</scope>
</reference>
<dbReference type="Pfam" id="PF10950">
    <property type="entry name" value="Organ_specific"/>
    <property type="match status" value="2"/>
</dbReference>
<gene>
    <name evidence="3" type="ORF">ILEXP_LOCUS10257</name>
</gene>
<feature type="region of interest" description="Disordered" evidence="1">
    <location>
        <begin position="47"/>
        <end position="68"/>
    </location>
</feature>
<dbReference type="EMBL" id="CAUOFW020001236">
    <property type="protein sequence ID" value="CAK9142575.1"/>
    <property type="molecule type" value="Genomic_DNA"/>
</dbReference>
<dbReference type="Proteomes" id="UP001642360">
    <property type="component" value="Unassembled WGS sequence"/>
</dbReference>
<dbReference type="PANTHER" id="PTHR33731:SF2">
    <property type="entry name" value="ORGAN-SPECIFIC PROTEIN S2-LIKE"/>
    <property type="match status" value="1"/>
</dbReference>
<sequence>MESSSAFFTLLLLLLFATMTTARPNPGENSQGTMKDKLMPEAIVVEGSESSLSNKDTDCHTSTDTKNTDHYVRNVEDIKKENGFSEDIEPRPNVSVYHDDAKENGFAEDIEPRPNVSVYHDDAKENGFVEDFEPRPNVSVYHDDAGLQANISFVKDFEPRDSVSAYKD</sequence>
<feature type="signal peptide" evidence="2">
    <location>
        <begin position="1"/>
        <end position="22"/>
    </location>
</feature>
<feature type="chain" id="PRO_5044757885" description="Organ specific protein" evidence="2">
    <location>
        <begin position="23"/>
        <end position="168"/>
    </location>
</feature>
<evidence type="ECO:0008006" key="5">
    <source>
        <dbReference type="Google" id="ProtNLM"/>
    </source>
</evidence>
<evidence type="ECO:0000313" key="4">
    <source>
        <dbReference type="Proteomes" id="UP001642360"/>
    </source>
</evidence>
<name>A0ABC8RG92_9AQUA</name>
<dbReference type="AlphaFoldDB" id="A0ABC8RG92"/>
<accession>A0ABC8RG92</accession>
<keyword evidence="4" id="KW-1185">Reference proteome</keyword>